<dbReference type="InterPro" id="IPR009078">
    <property type="entry name" value="Ferritin-like_SF"/>
</dbReference>
<dbReference type="STRING" id="1612308.SAMN05444581_1486"/>
<evidence type="ECO:0000313" key="3">
    <source>
        <dbReference type="Proteomes" id="UP000198755"/>
    </source>
</evidence>
<dbReference type="Pfam" id="PF09537">
    <property type="entry name" value="DUF2383"/>
    <property type="match status" value="1"/>
</dbReference>
<dbReference type="Gene3D" id="1.20.1260.10">
    <property type="match status" value="1"/>
</dbReference>
<sequence>MTGKKITRIIVINDRKKLPMEKSEVISTLNDLLNTTKDGEDGFQACAEQVKNANLKSVFETAASRCREGAHELESHIRALGGNPSDSGTISGALHRAWTGLKSSITSMDDHAVLEECERSEDAAKSAYEAALKKDLPADIRTVVERQYFGVKENHDHVLDLRNSTRAA</sequence>
<dbReference type="InterPro" id="IPR011971">
    <property type="entry name" value="CHP02284"/>
</dbReference>
<feature type="domain" description="DUF2383" evidence="1">
    <location>
        <begin position="24"/>
        <end position="134"/>
    </location>
</feature>
<accession>A0A1I4D9T5</accession>
<proteinExistence type="predicted"/>
<dbReference type="InterPro" id="IPR012347">
    <property type="entry name" value="Ferritin-like"/>
</dbReference>
<dbReference type="PIRSF" id="PIRSF029477">
    <property type="entry name" value="UCP029477"/>
    <property type="match status" value="1"/>
</dbReference>
<dbReference type="InterPro" id="IPR016920">
    <property type="entry name" value="UCP029477"/>
</dbReference>
<evidence type="ECO:0000259" key="1">
    <source>
        <dbReference type="Pfam" id="PF09537"/>
    </source>
</evidence>
<dbReference type="InterPro" id="IPR019052">
    <property type="entry name" value="DUF2383"/>
</dbReference>
<dbReference type="SUPFAM" id="SSF47240">
    <property type="entry name" value="Ferritin-like"/>
    <property type="match status" value="1"/>
</dbReference>
<dbReference type="Proteomes" id="UP000198755">
    <property type="component" value="Unassembled WGS sequence"/>
</dbReference>
<protein>
    <recommendedName>
        <fullName evidence="1">DUF2383 domain-containing protein</fullName>
    </recommendedName>
</protein>
<organism evidence="2 3">
    <name type="scientific">Methylocapsa palsarum</name>
    <dbReference type="NCBI Taxonomy" id="1612308"/>
    <lineage>
        <taxon>Bacteria</taxon>
        <taxon>Pseudomonadati</taxon>
        <taxon>Pseudomonadota</taxon>
        <taxon>Alphaproteobacteria</taxon>
        <taxon>Hyphomicrobiales</taxon>
        <taxon>Beijerinckiaceae</taxon>
        <taxon>Methylocapsa</taxon>
    </lineage>
</organism>
<dbReference type="EMBL" id="FOSN01000048">
    <property type="protein sequence ID" value="SFK90252.1"/>
    <property type="molecule type" value="Genomic_DNA"/>
</dbReference>
<evidence type="ECO:0000313" key="2">
    <source>
        <dbReference type="EMBL" id="SFK90252.1"/>
    </source>
</evidence>
<dbReference type="NCBIfam" id="TIGR02284">
    <property type="entry name" value="PA2169 family four-helix-bundle protein"/>
    <property type="match status" value="1"/>
</dbReference>
<dbReference type="AlphaFoldDB" id="A0A1I4D9T5"/>
<reference evidence="2 3" key="1">
    <citation type="submission" date="2016-10" db="EMBL/GenBank/DDBJ databases">
        <authorList>
            <person name="de Groot N.N."/>
        </authorList>
    </citation>
    <scope>NUCLEOTIDE SEQUENCE [LARGE SCALE GENOMIC DNA]</scope>
    <source>
        <strain evidence="2 3">NE2</strain>
    </source>
</reference>
<gene>
    <name evidence="2" type="ORF">SAMN05444581_1486</name>
</gene>
<keyword evidence="3" id="KW-1185">Reference proteome</keyword>
<name>A0A1I4D9T5_9HYPH</name>